<evidence type="ECO:0000256" key="5">
    <source>
        <dbReference type="ARBA" id="ARBA00022989"/>
    </source>
</evidence>
<evidence type="ECO:0000313" key="9">
    <source>
        <dbReference type="EMBL" id="TPR24465.1"/>
    </source>
</evidence>
<dbReference type="EMBL" id="QUAV01000003">
    <property type="protein sequence ID" value="TPR24465.1"/>
    <property type="molecule type" value="Genomic_DNA"/>
</dbReference>
<keyword evidence="4 7" id="KW-0812">Transmembrane</keyword>
<keyword evidence="6 7" id="KW-0472">Membrane</keyword>
<keyword evidence="5 7" id="KW-1133">Transmembrane helix</keyword>
<evidence type="ECO:0000256" key="6">
    <source>
        <dbReference type="ARBA" id="ARBA00023136"/>
    </source>
</evidence>
<keyword evidence="2" id="KW-0328">Glycosyltransferase</keyword>
<keyword evidence="3" id="KW-0808">Transferase</keyword>
<dbReference type="Pfam" id="PF00535">
    <property type="entry name" value="Glycos_transf_2"/>
    <property type="match status" value="1"/>
</dbReference>
<organism evidence="9 10">
    <name type="scientific">Apilactobacillus micheneri</name>
    <dbReference type="NCBI Taxonomy" id="1899430"/>
    <lineage>
        <taxon>Bacteria</taxon>
        <taxon>Bacillati</taxon>
        <taxon>Bacillota</taxon>
        <taxon>Bacilli</taxon>
        <taxon>Lactobacillales</taxon>
        <taxon>Lactobacillaceae</taxon>
        <taxon>Apilactobacillus</taxon>
    </lineage>
</organism>
<dbReference type="PANTHER" id="PTHR48090">
    <property type="entry name" value="UNDECAPRENYL-PHOSPHATE 4-DEOXY-4-FORMAMIDO-L-ARABINOSE TRANSFERASE-RELATED"/>
    <property type="match status" value="1"/>
</dbReference>
<evidence type="ECO:0000256" key="3">
    <source>
        <dbReference type="ARBA" id="ARBA00022679"/>
    </source>
</evidence>
<feature type="transmembrane region" description="Helical" evidence="7">
    <location>
        <begin position="260"/>
        <end position="286"/>
    </location>
</feature>
<feature type="transmembrane region" description="Helical" evidence="7">
    <location>
        <begin position="233"/>
        <end position="254"/>
    </location>
</feature>
<dbReference type="PANTHER" id="PTHR48090:SF1">
    <property type="entry name" value="PROPHAGE BACTOPRENOL GLUCOSYL TRANSFERASE HOMOLOG"/>
    <property type="match status" value="1"/>
</dbReference>
<evidence type="ECO:0000256" key="1">
    <source>
        <dbReference type="ARBA" id="ARBA00004141"/>
    </source>
</evidence>
<dbReference type="SUPFAM" id="SSF53448">
    <property type="entry name" value="Nucleotide-diphospho-sugar transferases"/>
    <property type="match status" value="1"/>
</dbReference>
<protein>
    <submittedName>
        <fullName evidence="9">Glycosyltransferase</fullName>
    </submittedName>
</protein>
<dbReference type="Gene3D" id="3.90.550.10">
    <property type="entry name" value="Spore Coat Polysaccharide Biosynthesis Protein SpsA, Chain A"/>
    <property type="match status" value="1"/>
</dbReference>
<name>A0ABY2YWT6_9LACO</name>
<comment type="caution">
    <text evidence="9">The sequence shown here is derived from an EMBL/GenBank/DDBJ whole genome shotgun (WGS) entry which is preliminary data.</text>
</comment>
<sequence length="321" mass="36468">MPNNQALISIVLPVFNEEAGINNTIEILEKFIKYQAEQYELIFVDDGSKDKSIELINKAQNKYSNIKVIEFSRNFGHQLAITAGIRYANGDAVVVMDADLQDPPSVIPNMIQKWRAGYDVVYGKRLVREGETLFKKITAKTFYRVMHRISNIDIPLDTGDFRLMDRKVVNTLSKLKEPEPFVRGLVSWVGFKQTSVQYERQERLAGETKYPLSKMTRLASDGLTSFSDVPLKLINYVGAISIIIGLLYGFIMMFNQFTTVIFATSALFVLSGMIMLGMGIIGNYLFRTFDASKHRPQYVIANSYGFQSHRKNIKTLKQNKG</sequence>
<evidence type="ECO:0000313" key="10">
    <source>
        <dbReference type="Proteomes" id="UP000777560"/>
    </source>
</evidence>
<reference evidence="9 10" key="1">
    <citation type="submission" date="2018-08" db="EMBL/GenBank/DDBJ databases">
        <title>Comparative genomics of wild bee and flower associated Lactobacillus reveals potential adaptation to the bee host.</title>
        <authorList>
            <person name="Vuong H.Q."/>
            <person name="Mcfrederick Q.S."/>
        </authorList>
    </citation>
    <scope>NUCLEOTIDE SEQUENCE [LARGE SCALE GENOMIC DNA]</scope>
    <source>
        <strain evidence="9 10">HV_13</strain>
    </source>
</reference>
<dbReference type="InterPro" id="IPR050256">
    <property type="entry name" value="Glycosyltransferase_2"/>
</dbReference>
<gene>
    <name evidence="9" type="ORF">DY114_04075</name>
</gene>
<dbReference type="Proteomes" id="UP000777560">
    <property type="component" value="Unassembled WGS sequence"/>
</dbReference>
<evidence type="ECO:0000256" key="7">
    <source>
        <dbReference type="SAM" id="Phobius"/>
    </source>
</evidence>
<dbReference type="InterPro" id="IPR029044">
    <property type="entry name" value="Nucleotide-diphossugar_trans"/>
</dbReference>
<dbReference type="CDD" id="cd04187">
    <property type="entry name" value="DPM1_like_bac"/>
    <property type="match status" value="1"/>
</dbReference>
<evidence type="ECO:0000256" key="2">
    <source>
        <dbReference type="ARBA" id="ARBA00022676"/>
    </source>
</evidence>
<keyword evidence="10" id="KW-1185">Reference proteome</keyword>
<comment type="subcellular location">
    <subcellularLocation>
        <location evidence="1">Membrane</location>
        <topology evidence="1">Multi-pass membrane protein</topology>
    </subcellularLocation>
</comment>
<feature type="domain" description="Glycosyltransferase 2-like" evidence="8">
    <location>
        <begin position="9"/>
        <end position="171"/>
    </location>
</feature>
<dbReference type="RefSeq" id="WP_105964012.1">
    <property type="nucleotide sequence ID" value="NZ_POSO01000001.1"/>
</dbReference>
<accession>A0ABY2YWT6</accession>
<evidence type="ECO:0000256" key="4">
    <source>
        <dbReference type="ARBA" id="ARBA00022692"/>
    </source>
</evidence>
<proteinExistence type="predicted"/>
<dbReference type="InterPro" id="IPR001173">
    <property type="entry name" value="Glyco_trans_2-like"/>
</dbReference>
<evidence type="ECO:0000259" key="8">
    <source>
        <dbReference type="Pfam" id="PF00535"/>
    </source>
</evidence>